<dbReference type="Gene3D" id="3.40.630.30">
    <property type="match status" value="1"/>
</dbReference>
<dbReference type="PATRIC" id="fig|457403.8.peg.1236"/>
<feature type="transmembrane region" description="Helical" evidence="1">
    <location>
        <begin position="713"/>
        <end position="733"/>
    </location>
</feature>
<dbReference type="Pfam" id="PF00583">
    <property type="entry name" value="Acetyltransf_1"/>
    <property type="match status" value="1"/>
</dbReference>
<feature type="transmembrane region" description="Helical" evidence="1">
    <location>
        <begin position="685"/>
        <end position="707"/>
    </location>
</feature>
<evidence type="ECO:0000313" key="4">
    <source>
        <dbReference type="Proteomes" id="UP000004160"/>
    </source>
</evidence>
<dbReference type="PROSITE" id="PS51186">
    <property type="entry name" value="GNAT"/>
    <property type="match status" value="1"/>
</dbReference>
<dbReference type="EMBL" id="ACUO01000018">
    <property type="protein sequence ID" value="EGN67059.1"/>
    <property type="molecule type" value="Genomic_DNA"/>
</dbReference>
<evidence type="ECO:0000259" key="2">
    <source>
        <dbReference type="PROSITE" id="PS51186"/>
    </source>
</evidence>
<dbReference type="InterPro" id="IPR016181">
    <property type="entry name" value="Acyl_CoA_acyltransferase"/>
</dbReference>
<evidence type="ECO:0000256" key="1">
    <source>
        <dbReference type="SAM" id="Phobius"/>
    </source>
</evidence>
<dbReference type="InterPro" id="IPR000182">
    <property type="entry name" value="GNAT_dom"/>
</dbReference>
<protein>
    <submittedName>
        <fullName evidence="3">Acetyltransferase, GNAT family</fullName>
    </submittedName>
</protein>
<feature type="domain" description="N-acetyltransferase" evidence="2">
    <location>
        <begin position="3"/>
        <end position="190"/>
    </location>
</feature>
<keyword evidence="4" id="KW-1185">Reference proteome</keyword>
<dbReference type="CDD" id="cd04301">
    <property type="entry name" value="NAT_SF"/>
    <property type="match status" value="1"/>
</dbReference>
<keyword evidence="1" id="KW-1133">Transmembrane helix</keyword>
<dbReference type="SUPFAM" id="SSF55729">
    <property type="entry name" value="Acyl-CoA N-acyltransferases (Nat)"/>
    <property type="match status" value="1"/>
</dbReference>
<dbReference type="AlphaFoldDB" id="F7L050"/>
<dbReference type="Proteomes" id="UP000004160">
    <property type="component" value="Unassembled WGS sequence"/>
</dbReference>
<organism evidence="3 4">
    <name type="scientific">Fusobacterium animalis 11_3_2</name>
    <dbReference type="NCBI Taxonomy" id="457403"/>
    <lineage>
        <taxon>Bacteria</taxon>
        <taxon>Fusobacteriati</taxon>
        <taxon>Fusobacteriota</taxon>
        <taxon>Fusobacteriia</taxon>
        <taxon>Fusobacteriales</taxon>
        <taxon>Fusobacteriaceae</taxon>
        <taxon>Fusobacterium</taxon>
    </lineage>
</organism>
<reference evidence="3" key="1">
    <citation type="submission" date="2011-05" db="EMBL/GenBank/DDBJ databases">
        <title>The Genome Sequence of Fusobacterium sp. 11_3_2.</title>
        <authorList>
            <consortium name="The Broad Institute Genome Sequencing Platform"/>
            <person name="Earl A."/>
            <person name="Ward D."/>
            <person name="Feldgarden M."/>
            <person name="Gevers D."/>
            <person name="Sibley C.D."/>
            <person name="White A.P."/>
            <person name="Crowley S."/>
            <person name="Surette M."/>
            <person name="Strauss J.C."/>
            <person name="Ambrose C.E."/>
            <person name="Allen-Vercoe E."/>
            <person name="Young S.K."/>
            <person name="Zeng Q."/>
            <person name="Gargeya S."/>
            <person name="Fitzgerald M."/>
            <person name="Haas B."/>
            <person name="Abouelleil A."/>
            <person name="Alvarado L."/>
            <person name="Arachchi H.M."/>
            <person name="Berlin A."/>
            <person name="Brown A."/>
            <person name="Chapman S.B."/>
            <person name="Chen Z."/>
            <person name="Dunbar C."/>
            <person name="Freedman E."/>
            <person name="Gearin G."/>
            <person name="Gellesch M."/>
            <person name="Goldberg J."/>
            <person name="Griggs A."/>
            <person name="Gujja S."/>
            <person name="Heiman D."/>
            <person name="Howarth C."/>
            <person name="Larson L."/>
            <person name="Lui A."/>
            <person name="MacDonald P.J.P."/>
            <person name="Mehta T."/>
            <person name="Montmayeur A."/>
            <person name="Murphy C."/>
            <person name="Neiman D."/>
            <person name="Pearson M."/>
            <person name="Priest M."/>
            <person name="Roberts A."/>
            <person name="Saif S."/>
            <person name="Shea T."/>
            <person name="Shenoy N."/>
            <person name="Sisk P."/>
            <person name="Stolte C."/>
            <person name="Sykes S."/>
            <person name="Wortman J."/>
            <person name="Nusbaum C."/>
            <person name="Birren B."/>
        </authorList>
    </citation>
    <scope>NUCLEOTIDE SEQUENCE [LARGE SCALE GENOMIC DNA]</scope>
    <source>
        <strain evidence="3">11_3_2</strain>
    </source>
</reference>
<dbReference type="GO" id="GO:0016747">
    <property type="term" value="F:acyltransferase activity, transferring groups other than amino-acyl groups"/>
    <property type="evidence" value="ECO:0007669"/>
    <property type="project" value="InterPro"/>
</dbReference>
<dbReference type="RefSeq" id="WP_008693015.1">
    <property type="nucleotide sequence ID" value="NZ_GL945391.1"/>
</dbReference>
<sequence length="747" mass="88675">MNIEVIRLKKDNQNKLIELFLDCFSEDVYYQKLFPNKNTIRNDMKISFQEVIEFCLNNNNVLGIFEEKENLIGFLIFFDYLEVKSKFPKIFNKIFGANKIEKFPYFNEIHKKLLESYENIIYLLSLGVKKEYRRKKIASTLIDFLIKNYEGYSIASDISNETSLEIYKKRNFIIEKISENYYYVKTKSVIKNELVIDYNKEFYIAMPDNKQIKEILKNYDKEFEETKIDGYAVVFDGYLYSFKKLIANKISAYIYKINYEELLEIQRYINITLYIENRLSDNKGRIFLLYSLINPHKNKILYNEELDNLIRKHKNEWNTISDVQIFFPIEYENQKKILEKEQTGDVNINLLLKALDFRTYYESGIPKWTESNKSILDYRRRLHRIFLGKYRIKITKETSLMTYEFNLEDIGQPAFIYLITTIDLESNTGVVTLVSMSTPFLLSHLLDNTIRNQILICVDDFDKSNKKEKYINLYDFLESYLGIYKRGSPKTFINLPYEKDKMECCELASLLMSETIYSNDEELGRFIDQDIMKIVESENGMGQYDRGFVAAATNVLLYFAPILRTSIEERILEEAITAFYIELLTLEEAATEIANNSIIKLLTNVSYVEINDFLQETHLIFNKYVKTMVFWDVKMNYPSSKKSMTMLRTAFEIEENIKNFEKNQKELRNLFETKRDIIDRMESTMLNYIILFLTLIQGISIILPMIFGGTNFPINQIYGVGIVTFSFIVYIFARKYRLRKIFKNRKI</sequence>
<accession>F7L050</accession>
<evidence type="ECO:0000313" key="3">
    <source>
        <dbReference type="EMBL" id="EGN67059.1"/>
    </source>
</evidence>
<gene>
    <name evidence="3" type="ORF">HMPREF0401_01221</name>
</gene>
<name>F7L050_9FUSO</name>
<comment type="caution">
    <text evidence="3">The sequence shown here is derived from an EMBL/GenBank/DDBJ whole genome shotgun (WGS) entry which is preliminary data.</text>
</comment>
<proteinExistence type="predicted"/>
<keyword evidence="1" id="KW-0812">Transmembrane</keyword>
<dbReference type="HOGENOM" id="CLU_372038_0_0_0"/>
<keyword evidence="1" id="KW-0472">Membrane</keyword>